<name>A0AAE0CG28_9CHLO</name>
<feature type="region of interest" description="Disordered" evidence="1">
    <location>
        <begin position="1"/>
        <end position="71"/>
    </location>
</feature>
<accession>A0AAE0CG28</accession>
<dbReference type="EMBL" id="LGRX02024739">
    <property type="protein sequence ID" value="KAK3253604.1"/>
    <property type="molecule type" value="Genomic_DNA"/>
</dbReference>
<keyword evidence="3" id="KW-1185">Reference proteome</keyword>
<dbReference type="Proteomes" id="UP001190700">
    <property type="component" value="Unassembled WGS sequence"/>
</dbReference>
<sequence>MFTHSLAFRAVEEARSAEEEDNNEDNDEDEGSEEEEEEEEEDPPTADRVAQYAEHRREQKRLCAPKRRHGP</sequence>
<organism evidence="2 3">
    <name type="scientific">Cymbomonas tetramitiformis</name>
    <dbReference type="NCBI Taxonomy" id="36881"/>
    <lineage>
        <taxon>Eukaryota</taxon>
        <taxon>Viridiplantae</taxon>
        <taxon>Chlorophyta</taxon>
        <taxon>Pyramimonadophyceae</taxon>
        <taxon>Pyramimonadales</taxon>
        <taxon>Pyramimonadaceae</taxon>
        <taxon>Cymbomonas</taxon>
    </lineage>
</organism>
<comment type="caution">
    <text evidence="2">The sequence shown here is derived from an EMBL/GenBank/DDBJ whole genome shotgun (WGS) entry which is preliminary data.</text>
</comment>
<proteinExistence type="predicted"/>
<evidence type="ECO:0000313" key="2">
    <source>
        <dbReference type="EMBL" id="KAK3253604.1"/>
    </source>
</evidence>
<feature type="compositionally biased region" description="Acidic residues" evidence="1">
    <location>
        <begin position="18"/>
        <end position="44"/>
    </location>
</feature>
<protein>
    <submittedName>
        <fullName evidence="2">Uncharacterized protein</fullName>
    </submittedName>
</protein>
<evidence type="ECO:0000313" key="3">
    <source>
        <dbReference type="Proteomes" id="UP001190700"/>
    </source>
</evidence>
<reference evidence="2 3" key="1">
    <citation type="journal article" date="2015" name="Genome Biol. Evol.">
        <title>Comparative Genomics of a Bacterivorous Green Alga Reveals Evolutionary Causalities and Consequences of Phago-Mixotrophic Mode of Nutrition.</title>
        <authorList>
            <person name="Burns J.A."/>
            <person name="Paasch A."/>
            <person name="Narechania A."/>
            <person name="Kim E."/>
        </authorList>
    </citation>
    <scope>NUCLEOTIDE SEQUENCE [LARGE SCALE GENOMIC DNA]</scope>
    <source>
        <strain evidence="2 3">PLY_AMNH</strain>
    </source>
</reference>
<evidence type="ECO:0000256" key="1">
    <source>
        <dbReference type="SAM" id="MobiDB-lite"/>
    </source>
</evidence>
<dbReference type="AlphaFoldDB" id="A0AAE0CG28"/>
<gene>
    <name evidence="2" type="ORF">CYMTET_37151</name>
</gene>